<feature type="domain" description="DUF1400" evidence="4">
    <location>
        <begin position="29"/>
        <end position="154"/>
    </location>
</feature>
<evidence type="ECO:0000313" key="6">
    <source>
        <dbReference type="Proteomes" id="UP000239001"/>
    </source>
</evidence>
<keyword evidence="2" id="KW-0442">Lipid degradation</keyword>
<gene>
    <name evidence="5" type="ORF">C7H19_11420</name>
</gene>
<comment type="caution">
    <text evidence="5">The sequence shown here is derived from an EMBL/GenBank/DDBJ whole genome shotgun (WGS) entry which is preliminary data.</text>
</comment>
<reference evidence="5 6" key="1">
    <citation type="submission" date="2018-03" db="EMBL/GenBank/DDBJ databases">
        <title>The ancient ancestry and fast evolution of plastids.</title>
        <authorList>
            <person name="Moore K.R."/>
            <person name="Magnabosco C."/>
            <person name="Momper L."/>
            <person name="Gold D.A."/>
            <person name="Bosak T."/>
            <person name="Fournier G.P."/>
        </authorList>
    </citation>
    <scope>NUCLEOTIDE SEQUENCE [LARGE SCALE GENOMIC DNA]</scope>
    <source>
        <strain evidence="5 6">CCALA 016</strain>
    </source>
</reference>
<sequence>MKSLVSRRLRRSIIFGVLSTLLTALPVKAAEVILINYGPVQLQLKISSLEAFAKNGTIDANLKTYLKDTTPAQQAEFRKALVEKAEINPIRISRFFNTETGEEILTFFGDYVKIQGGTNGKFALRGAIIQASLAPEGLTLLNFLQKLPTNVEINVNDVLKSSRLINLVIQATETFSQDLAQLSASEAQQNPPVNYGTLTDLRQPGSYGVVKERWNLTDEKRQRSFYMDVYKPQHWRNGKTPVVIFSHGLASRPEDFEKQLSHLASYGYFVAAPQHPGSDFLQVQNLLEGYSNEVFYRNEFIDRPKDISFIIDELERRNNSEFGGRLNLESVGAMGHSFGGYTVLALAGATIDFDYLQSACNSDNQFFNLSLLLQCRALKLPHQDYNFRDPRVKAVLAANPVNSSLFGPKGLAKIEIPVWIGAGSYDPATPFVFEQARSFPWLKTQNKYLGMMQGQAHVDFSVLDAGLTDLIETTDILLPSPNLIAAYGDSSMVAFFEVYIANNEDYRPFLQASYSAYLSQDQPFKFYVITGASSDQLEDELKKYKSEHGY</sequence>
<dbReference type="EMBL" id="PXOH01000010">
    <property type="protein sequence ID" value="PSF37319.1"/>
    <property type="molecule type" value="Genomic_DNA"/>
</dbReference>
<dbReference type="Gene3D" id="3.40.50.1820">
    <property type="entry name" value="alpha/beta hydrolase"/>
    <property type="match status" value="1"/>
</dbReference>
<evidence type="ECO:0000313" key="5">
    <source>
        <dbReference type="EMBL" id="PSF37319.1"/>
    </source>
</evidence>
<organism evidence="5 6">
    <name type="scientific">Aphanothece hegewaldii CCALA 016</name>
    <dbReference type="NCBI Taxonomy" id="2107694"/>
    <lineage>
        <taxon>Bacteria</taxon>
        <taxon>Bacillati</taxon>
        <taxon>Cyanobacteriota</taxon>
        <taxon>Cyanophyceae</taxon>
        <taxon>Oscillatoriophycideae</taxon>
        <taxon>Chroococcales</taxon>
        <taxon>Aphanothecaceae</taxon>
        <taxon>Aphanothece</taxon>
    </lineage>
</organism>
<dbReference type="AlphaFoldDB" id="A0A2T1LYC2"/>
<dbReference type="OrthoDB" id="422423at2"/>
<proteinExistence type="predicted"/>
<dbReference type="Pfam" id="PF07224">
    <property type="entry name" value="Chlorophyllase"/>
    <property type="match status" value="1"/>
</dbReference>
<reference evidence="5 6" key="2">
    <citation type="submission" date="2018-03" db="EMBL/GenBank/DDBJ databases">
        <authorList>
            <person name="Keele B.F."/>
        </authorList>
    </citation>
    <scope>NUCLEOTIDE SEQUENCE [LARGE SCALE GENOMIC DNA]</scope>
    <source>
        <strain evidence="5 6">CCALA 016</strain>
    </source>
</reference>
<evidence type="ECO:0000256" key="3">
    <source>
        <dbReference type="ARBA" id="ARBA00023098"/>
    </source>
</evidence>
<accession>A0A2T1LYC2</accession>
<dbReference type="InterPro" id="IPR029058">
    <property type="entry name" value="AB_hydrolase_fold"/>
</dbReference>
<dbReference type="Proteomes" id="UP000239001">
    <property type="component" value="Unassembled WGS sequence"/>
</dbReference>
<name>A0A2T1LYC2_9CHRO</name>
<dbReference type="GO" id="GO:0003847">
    <property type="term" value="F:1-alkyl-2-acetylglycerophosphocholine esterase activity"/>
    <property type="evidence" value="ECO:0007669"/>
    <property type="project" value="TreeGrafter"/>
</dbReference>
<dbReference type="Pfam" id="PF07176">
    <property type="entry name" value="DUF1400"/>
    <property type="match status" value="1"/>
</dbReference>
<keyword evidence="3" id="KW-0443">Lipid metabolism</keyword>
<evidence type="ECO:0000256" key="1">
    <source>
        <dbReference type="ARBA" id="ARBA00022801"/>
    </source>
</evidence>
<keyword evidence="6" id="KW-1185">Reference proteome</keyword>
<protein>
    <submittedName>
        <fullName evidence="5">Dienelactone hydrolase</fullName>
    </submittedName>
</protein>
<dbReference type="SUPFAM" id="SSF53474">
    <property type="entry name" value="alpha/beta-Hydrolases"/>
    <property type="match status" value="1"/>
</dbReference>
<evidence type="ECO:0000256" key="2">
    <source>
        <dbReference type="ARBA" id="ARBA00022963"/>
    </source>
</evidence>
<keyword evidence="1 5" id="KW-0378">Hydrolase</keyword>
<dbReference type="InterPro" id="IPR017395">
    <property type="entry name" value="Chlorophyllase-like"/>
</dbReference>
<dbReference type="GO" id="GO:0016042">
    <property type="term" value="P:lipid catabolic process"/>
    <property type="evidence" value="ECO:0007669"/>
    <property type="project" value="UniProtKB-KW"/>
</dbReference>
<dbReference type="InterPro" id="IPR010802">
    <property type="entry name" value="DUF1400"/>
</dbReference>
<dbReference type="PANTHER" id="PTHR10272:SF13">
    <property type="entry name" value="POLY(ETHYLENE TEREPHTHALATE) HYDROLASE"/>
    <property type="match status" value="1"/>
</dbReference>
<dbReference type="RefSeq" id="WP_106457007.1">
    <property type="nucleotide sequence ID" value="NZ_PXOH01000010.1"/>
</dbReference>
<evidence type="ECO:0000259" key="4">
    <source>
        <dbReference type="Pfam" id="PF07176"/>
    </source>
</evidence>
<dbReference type="PANTHER" id="PTHR10272">
    <property type="entry name" value="PLATELET-ACTIVATING FACTOR ACETYLHYDROLASE"/>
    <property type="match status" value="1"/>
</dbReference>